<dbReference type="EMBL" id="CP002207">
    <property type="protein sequence ID" value="ADP34401.1"/>
    <property type="molecule type" value="Genomic_DNA"/>
</dbReference>
<sequence>MTRGTVAKDFKKRMIIAKTFKMKTKGNPFKKIRRLFKRLF</sequence>
<proteinExistence type="predicted"/>
<reference evidence="1 2" key="1">
    <citation type="journal article" date="2011" name="Front. Microbiol.">
        <title>Genomic signatures of strain selection and enhancement in Bacillus atrophaeus var. globigii, a historical biowarfare simulant.</title>
        <authorList>
            <person name="Gibbons H.S."/>
            <person name="Broomall S.M."/>
            <person name="McNew L.A."/>
            <person name="Daligault H."/>
            <person name="Chapman C."/>
            <person name="Bruce D."/>
            <person name="Karavis M."/>
            <person name="Krepps M."/>
            <person name="McGregor P.A."/>
            <person name="Hong C."/>
            <person name="Park K.H."/>
            <person name="Akmal A."/>
            <person name="Feldman A."/>
            <person name="Lin J.S."/>
            <person name="Chang W.E."/>
            <person name="Higgs B.W."/>
            <person name="Demirev P."/>
            <person name="Lindquist J."/>
            <person name="Liem A."/>
            <person name="Fochler E."/>
            <person name="Read T.D."/>
            <person name="Tapia R."/>
            <person name="Johnson S."/>
            <person name="Bishop-Lilly K.A."/>
            <person name="Detter C."/>
            <person name="Han C."/>
            <person name="Sozhamannan S."/>
            <person name="Rosenzweig C.N."/>
            <person name="Skowronski E.W."/>
        </authorList>
    </citation>
    <scope>NUCLEOTIDE SEQUENCE [LARGE SCALE GENOMIC DNA]</scope>
    <source>
        <strain evidence="1 2">1942</strain>
    </source>
</reference>
<accession>A0ABM5M2M1</accession>
<gene>
    <name evidence="1" type="ordered locus">BATR1942_17420</name>
</gene>
<dbReference type="Proteomes" id="UP000006867">
    <property type="component" value="Chromosome"/>
</dbReference>
<keyword evidence="2" id="KW-1185">Reference proteome</keyword>
<organism evidence="1 2">
    <name type="scientific">Bacillus atrophaeus (strain 1942)</name>
    <dbReference type="NCBI Taxonomy" id="720555"/>
    <lineage>
        <taxon>Bacteria</taxon>
        <taxon>Bacillati</taxon>
        <taxon>Bacillota</taxon>
        <taxon>Bacilli</taxon>
        <taxon>Bacillales</taxon>
        <taxon>Bacillaceae</taxon>
        <taxon>Bacillus</taxon>
    </lineage>
</organism>
<evidence type="ECO:0000313" key="2">
    <source>
        <dbReference type="Proteomes" id="UP000006867"/>
    </source>
</evidence>
<protein>
    <submittedName>
        <fullName evidence="1">Uncharacterized protein</fullName>
    </submittedName>
</protein>
<evidence type="ECO:0000313" key="1">
    <source>
        <dbReference type="EMBL" id="ADP34401.1"/>
    </source>
</evidence>
<name>A0ABM5M2M1_BACA1</name>